<dbReference type="EMBL" id="JAACJN010000149">
    <property type="protein sequence ID" value="KAF5366685.1"/>
    <property type="molecule type" value="Genomic_DNA"/>
</dbReference>
<feature type="transmembrane region" description="Helical" evidence="1">
    <location>
        <begin position="6"/>
        <end position="23"/>
    </location>
</feature>
<dbReference type="OrthoDB" id="5076166at2759"/>
<gene>
    <name evidence="2" type="ORF">D9757_013577</name>
</gene>
<protein>
    <submittedName>
        <fullName evidence="2">Uncharacterized protein</fullName>
    </submittedName>
</protein>
<reference evidence="2 3" key="1">
    <citation type="journal article" date="2020" name="ISME J.">
        <title>Uncovering the hidden diversity of litter-decomposition mechanisms in mushroom-forming fungi.</title>
        <authorList>
            <person name="Floudas D."/>
            <person name="Bentzer J."/>
            <person name="Ahren D."/>
            <person name="Johansson T."/>
            <person name="Persson P."/>
            <person name="Tunlid A."/>
        </authorList>
    </citation>
    <scope>NUCLEOTIDE SEQUENCE [LARGE SCALE GENOMIC DNA]</scope>
    <source>
        <strain evidence="2 3">CBS 406.79</strain>
    </source>
</reference>
<keyword evidence="3" id="KW-1185">Reference proteome</keyword>
<sequence length="168" mass="18461">MEIPTFIIWLVALGIGFLAYRVSRRSILDEIAGPASKPVHLGSMPDLMLSEAGLTEFSWQEPRYGDVVKLKGPLLNTDRLLISDPKAPYYILQTSGYRWGKSSERKESRLNEKVIRAPPSLPAVPFDFDNGSLTLSPSAAASWYSPSCSADKQNPGTHFFFASLASPA</sequence>
<dbReference type="AlphaFoldDB" id="A0A8H5GL15"/>
<dbReference type="Proteomes" id="UP000518752">
    <property type="component" value="Unassembled WGS sequence"/>
</dbReference>
<name>A0A8H5GL15_9AGAR</name>
<keyword evidence="1" id="KW-0812">Transmembrane</keyword>
<evidence type="ECO:0000313" key="2">
    <source>
        <dbReference type="EMBL" id="KAF5366685.1"/>
    </source>
</evidence>
<accession>A0A8H5GL15</accession>
<keyword evidence="1" id="KW-0472">Membrane</keyword>
<evidence type="ECO:0000313" key="3">
    <source>
        <dbReference type="Proteomes" id="UP000518752"/>
    </source>
</evidence>
<comment type="caution">
    <text evidence="2">The sequence shown here is derived from an EMBL/GenBank/DDBJ whole genome shotgun (WGS) entry which is preliminary data.</text>
</comment>
<proteinExistence type="predicted"/>
<evidence type="ECO:0000256" key="1">
    <source>
        <dbReference type="SAM" id="Phobius"/>
    </source>
</evidence>
<organism evidence="2 3">
    <name type="scientific">Collybiopsis confluens</name>
    <dbReference type="NCBI Taxonomy" id="2823264"/>
    <lineage>
        <taxon>Eukaryota</taxon>
        <taxon>Fungi</taxon>
        <taxon>Dikarya</taxon>
        <taxon>Basidiomycota</taxon>
        <taxon>Agaricomycotina</taxon>
        <taxon>Agaricomycetes</taxon>
        <taxon>Agaricomycetidae</taxon>
        <taxon>Agaricales</taxon>
        <taxon>Marasmiineae</taxon>
        <taxon>Omphalotaceae</taxon>
        <taxon>Collybiopsis</taxon>
    </lineage>
</organism>
<keyword evidence="1" id="KW-1133">Transmembrane helix</keyword>